<reference evidence="6 7" key="1">
    <citation type="submission" date="2016-10" db="EMBL/GenBank/DDBJ databases">
        <authorList>
            <person name="de Groot N.N."/>
        </authorList>
    </citation>
    <scope>NUCLEOTIDE SEQUENCE [LARGE SCALE GENOMIC DNA]</scope>
    <source>
        <strain evidence="6 7">DSM 20581</strain>
    </source>
</reference>
<dbReference type="FunFam" id="3.20.20.10:FF:000011">
    <property type="entry name" value="Pyridoxal phosphate homeostasis protein"/>
    <property type="match status" value="1"/>
</dbReference>
<feature type="modified residue" description="N6-(pyridoxal phosphate)lysine" evidence="2 3">
    <location>
        <position position="36"/>
    </location>
</feature>
<organism evidence="6 7">
    <name type="scientific">Desemzia incerta</name>
    <dbReference type="NCBI Taxonomy" id="82801"/>
    <lineage>
        <taxon>Bacteria</taxon>
        <taxon>Bacillati</taxon>
        <taxon>Bacillota</taxon>
        <taxon>Bacilli</taxon>
        <taxon>Lactobacillales</taxon>
        <taxon>Carnobacteriaceae</taxon>
        <taxon>Desemzia</taxon>
    </lineage>
</organism>
<dbReference type="OrthoDB" id="9804072at2"/>
<dbReference type="SUPFAM" id="SSF51419">
    <property type="entry name" value="PLP-binding barrel"/>
    <property type="match status" value="1"/>
</dbReference>
<protein>
    <recommendedName>
        <fullName evidence="2">Pyridoxal phosphate homeostasis protein</fullName>
        <shortName evidence="2">PLP homeostasis protein</shortName>
    </recommendedName>
</protein>
<dbReference type="PANTHER" id="PTHR10146:SF14">
    <property type="entry name" value="PYRIDOXAL PHOSPHATE HOMEOSTASIS PROTEIN"/>
    <property type="match status" value="1"/>
</dbReference>
<dbReference type="Pfam" id="PF01168">
    <property type="entry name" value="Ala_racemase_N"/>
    <property type="match status" value="1"/>
</dbReference>
<dbReference type="Gene3D" id="3.20.20.10">
    <property type="entry name" value="Alanine racemase"/>
    <property type="match status" value="1"/>
</dbReference>
<dbReference type="STRING" id="82801.SAMN04488506_0609"/>
<dbReference type="RefSeq" id="WP_092479680.1">
    <property type="nucleotide sequence ID" value="NZ_FOXW01000002.1"/>
</dbReference>
<evidence type="ECO:0000256" key="3">
    <source>
        <dbReference type="PIRSR" id="PIRSR004848-1"/>
    </source>
</evidence>
<keyword evidence="1 2" id="KW-0663">Pyridoxal phosphate</keyword>
<evidence type="ECO:0000313" key="6">
    <source>
        <dbReference type="EMBL" id="SFQ11377.1"/>
    </source>
</evidence>
<dbReference type="InterPro" id="IPR029066">
    <property type="entry name" value="PLP-binding_barrel"/>
</dbReference>
<dbReference type="EMBL" id="FOXW01000002">
    <property type="protein sequence ID" value="SFQ11377.1"/>
    <property type="molecule type" value="Genomic_DNA"/>
</dbReference>
<dbReference type="PANTHER" id="PTHR10146">
    <property type="entry name" value="PROLINE SYNTHETASE CO-TRANSCRIBED BACTERIAL HOMOLOG PROTEIN"/>
    <property type="match status" value="1"/>
</dbReference>
<evidence type="ECO:0000256" key="1">
    <source>
        <dbReference type="ARBA" id="ARBA00022898"/>
    </source>
</evidence>
<comment type="similarity">
    <text evidence="2 4">Belongs to the pyridoxal phosphate-binding protein YggS/PROSC family.</text>
</comment>
<accession>A0A1I5VVR3</accession>
<dbReference type="Proteomes" id="UP000199136">
    <property type="component" value="Unassembled WGS sequence"/>
</dbReference>
<sequence>MNTIEQNVHSIEDQLGKSLREAQRDRVGLRVVVVTKYVSIEQAKEVVSLGYKDLGENRPEGLIAKQEALQDDSIVWHYIGSLQTRKVKKVINRIDYLHSLDRMSLAEEIEKRAEKPVSCFVQVNVAGEDSKSGFSPDEVMDFIRSLAQFEKITVIGLMTMAPKNADTQTIRKTFSELKQLRDEVQLLGLSYAPCTELSMGMSQDYPIAIEEGSNFVRIGSAFFKNTTVDED</sequence>
<dbReference type="AlphaFoldDB" id="A0A1I5VVR3"/>
<evidence type="ECO:0000259" key="5">
    <source>
        <dbReference type="Pfam" id="PF01168"/>
    </source>
</evidence>
<dbReference type="InterPro" id="IPR011078">
    <property type="entry name" value="PyrdxlP_homeostasis"/>
</dbReference>
<dbReference type="HAMAP" id="MF_02087">
    <property type="entry name" value="PLP_homeostasis"/>
    <property type="match status" value="1"/>
</dbReference>
<proteinExistence type="inferred from homology"/>
<evidence type="ECO:0000256" key="4">
    <source>
        <dbReference type="RuleBase" id="RU004514"/>
    </source>
</evidence>
<comment type="function">
    <text evidence="2">Pyridoxal 5'-phosphate (PLP)-binding protein, which is involved in PLP homeostasis.</text>
</comment>
<gene>
    <name evidence="6" type="ORF">SAMN04488506_0609</name>
</gene>
<dbReference type="CDD" id="cd00635">
    <property type="entry name" value="PLPDE_III_YBL036c_like"/>
    <property type="match status" value="1"/>
</dbReference>
<dbReference type="PIRSF" id="PIRSF004848">
    <property type="entry name" value="YBL036c_PLPDEIII"/>
    <property type="match status" value="1"/>
</dbReference>
<keyword evidence="7" id="KW-1185">Reference proteome</keyword>
<evidence type="ECO:0000313" key="7">
    <source>
        <dbReference type="Proteomes" id="UP000199136"/>
    </source>
</evidence>
<comment type="cofactor">
    <cofactor evidence="3">
        <name>pyridoxal 5'-phosphate</name>
        <dbReference type="ChEBI" id="CHEBI:597326"/>
    </cofactor>
</comment>
<dbReference type="GO" id="GO:0030170">
    <property type="term" value="F:pyridoxal phosphate binding"/>
    <property type="evidence" value="ECO:0007669"/>
    <property type="project" value="UniProtKB-UniRule"/>
</dbReference>
<evidence type="ECO:0000256" key="2">
    <source>
        <dbReference type="HAMAP-Rule" id="MF_02087"/>
    </source>
</evidence>
<feature type="domain" description="Alanine racemase N-terminal" evidence="5">
    <location>
        <begin position="41"/>
        <end position="223"/>
    </location>
</feature>
<dbReference type="NCBIfam" id="TIGR00044">
    <property type="entry name" value="YggS family pyridoxal phosphate-dependent enzyme"/>
    <property type="match status" value="1"/>
</dbReference>
<name>A0A1I5VVR3_9LACT</name>
<dbReference type="InterPro" id="IPR001608">
    <property type="entry name" value="Ala_racemase_N"/>
</dbReference>